<dbReference type="AlphaFoldDB" id="A0A1H4Z4Y3"/>
<dbReference type="PANTHER" id="PTHR37042:SF4">
    <property type="entry name" value="OUTER MEMBRANE PROTEIN RV1973"/>
    <property type="match status" value="1"/>
</dbReference>
<sequence>MVGGLVVVLLGLLVAIGLVVTSRDTVDEGLTARQQEVAEAARAEAVAFLTVDHTDMDPLMDAVLAGATGDFAQQYADQRATLEKQARRSEATSVGEVVSLGVGDLDETSATVLVAANTSVTNKLTEGEAQTRYYRMQLDLVLEDGRWLTSNLEFVRDPR</sequence>
<evidence type="ECO:0000313" key="3">
    <source>
        <dbReference type="EMBL" id="SED25259.1"/>
    </source>
</evidence>
<dbReference type="GO" id="GO:0016020">
    <property type="term" value="C:membrane"/>
    <property type="evidence" value="ECO:0007669"/>
    <property type="project" value="UniProtKB-SubCell"/>
</dbReference>
<evidence type="ECO:0000313" key="4">
    <source>
        <dbReference type="Proteomes" id="UP000198742"/>
    </source>
</evidence>
<evidence type="ECO:0000256" key="1">
    <source>
        <dbReference type="ARBA" id="ARBA00004370"/>
    </source>
</evidence>
<dbReference type="EMBL" id="FNRT01000002">
    <property type="protein sequence ID" value="SED25259.1"/>
    <property type="molecule type" value="Genomic_DNA"/>
</dbReference>
<dbReference type="STRING" id="402596.SAMN04489844_4020"/>
<proteinExistence type="predicted"/>
<comment type="subcellular location">
    <subcellularLocation>
        <location evidence="1">Membrane</location>
    </subcellularLocation>
</comment>
<dbReference type="PANTHER" id="PTHR37042">
    <property type="entry name" value="OUTER MEMBRANE PROTEIN RV1973"/>
    <property type="match status" value="1"/>
</dbReference>
<organism evidence="3 4">
    <name type="scientific">Nocardioides exalbidus</name>
    <dbReference type="NCBI Taxonomy" id="402596"/>
    <lineage>
        <taxon>Bacteria</taxon>
        <taxon>Bacillati</taxon>
        <taxon>Actinomycetota</taxon>
        <taxon>Actinomycetes</taxon>
        <taxon>Propionibacteriales</taxon>
        <taxon>Nocardioidaceae</taxon>
        <taxon>Nocardioides</taxon>
    </lineage>
</organism>
<keyword evidence="2" id="KW-0472">Membrane</keyword>
<protein>
    <submittedName>
        <fullName evidence="3">Mce-associated membrane protein</fullName>
    </submittedName>
</protein>
<keyword evidence="4" id="KW-1185">Reference proteome</keyword>
<name>A0A1H4Z4Y3_9ACTN</name>
<accession>A0A1H4Z4Y3</accession>
<gene>
    <name evidence="3" type="ORF">SAMN04489844_4020</name>
</gene>
<evidence type="ECO:0000256" key="2">
    <source>
        <dbReference type="ARBA" id="ARBA00023136"/>
    </source>
</evidence>
<dbReference type="Proteomes" id="UP000198742">
    <property type="component" value="Unassembled WGS sequence"/>
</dbReference>
<reference evidence="4" key="1">
    <citation type="submission" date="2016-10" db="EMBL/GenBank/DDBJ databases">
        <authorList>
            <person name="Varghese N."/>
            <person name="Submissions S."/>
        </authorList>
    </citation>
    <scope>NUCLEOTIDE SEQUENCE [LARGE SCALE GENOMIC DNA]</scope>
    <source>
        <strain evidence="4">DSM 22017</strain>
    </source>
</reference>